<dbReference type="Gene3D" id="2.40.170.20">
    <property type="entry name" value="TonB-dependent receptor, beta-barrel domain"/>
    <property type="match status" value="1"/>
</dbReference>
<keyword evidence="16" id="KW-1185">Reference proteome</keyword>
<keyword evidence="5 12" id="KW-0732">Signal</keyword>
<feature type="domain" description="TonB-dependent receptor plug" evidence="14">
    <location>
        <begin position="60"/>
        <end position="167"/>
    </location>
</feature>
<dbReference type="GO" id="GO:0009279">
    <property type="term" value="C:cell outer membrane"/>
    <property type="evidence" value="ECO:0007669"/>
    <property type="project" value="UniProtKB-SubCell"/>
</dbReference>
<evidence type="ECO:0000256" key="11">
    <source>
        <dbReference type="RuleBase" id="RU003357"/>
    </source>
</evidence>
<feature type="signal peptide" evidence="12">
    <location>
        <begin position="1"/>
        <end position="34"/>
    </location>
</feature>
<feature type="domain" description="TonB-dependent receptor-like beta-barrel" evidence="13">
    <location>
        <begin position="239"/>
        <end position="621"/>
    </location>
</feature>
<evidence type="ECO:0000256" key="12">
    <source>
        <dbReference type="SAM" id="SignalP"/>
    </source>
</evidence>
<keyword evidence="3 10" id="KW-1134">Transmembrane beta strand</keyword>
<evidence type="ECO:0000259" key="14">
    <source>
        <dbReference type="Pfam" id="PF07715"/>
    </source>
</evidence>
<dbReference type="RefSeq" id="WP_246105591.1">
    <property type="nucleotide sequence ID" value="NZ_CP036259.1"/>
</dbReference>
<comment type="similarity">
    <text evidence="10 11">Belongs to the TonB-dependent receptor family.</text>
</comment>
<evidence type="ECO:0000313" key="15">
    <source>
        <dbReference type="EMBL" id="QDR79083.1"/>
    </source>
</evidence>
<proteinExistence type="inferred from homology"/>
<accession>A0A517DNY6</accession>
<sequence length="648" mass="72555">MKQKKTTLPVSWEKMVLGLLLTNIMLVPAGAAQAAPDEQAANFTLDSVVITAQRREATDLNTPASVTVITAKELQATGALTIADALDHTLGFNNMSFGPAGTEYGMSAGRTIIRGLDKGTLVLVNGAPANLLNYNSSTGIPLAAVERIEILKGAGSTLYGAEALAGVVNIITKKPGGSQQNTVGVTGGNYNKSWSASSEFGNSAIYIKREYIGAVDRTSRDKLTNAKNAAVLPFGLDKSTKDSFYFTTQLNDRLDFNWSYTDLQSNRPRFNVNGSRSLLYKYDDVRNNINLIYDNKDNNLKSVLAFNKRHSFADQYTYSNKTWKRSERYDMYGINWDSQKTWYMRDALDTFVAGVTLAREHYNGLASSTAVNKNNTLRNSLAVYGAYTSAVNPRLSTTLGLREQLIDDHAKSESVFLPQIQTLYKINDRTSWYTNIGKSFQMPAINQYFSKQGADFNRLKPQQGWNYETGLKKIIDASQSVKLAIYHLDIKDQFVWKKNDDLTDYMTNAGDFRNTGVEAEYVKIINDNWKYNVGFSYSNPENNESGAWVQCNSRIQTTAGVTHNKDKWLTNLNLLYLGDREESYYKINGAVSAVPDRIQLNAAVRYQPEADQTVTLNLYNILDRDNSLNKYENLDLPFSWGLSYNYTF</sequence>
<evidence type="ECO:0000313" key="16">
    <source>
        <dbReference type="Proteomes" id="UP000320776"/>
    </source>
</evidence>
<keyword evidence="4 10" id="KW-0812">Transmembrane</keyword>
<evidence type="ECO:0000256" key="10">
    <source>
        <dbReference type="PROSITE-ProRule" id="PRU01360"/>
    </source>
</evidence>
<dbReference type="InterPro" id="IPR000531">
    <property type="entry name" value="Beta-barrel_TonB"/>
</dbReference>
<gene>
    <name evidence="15" type="primary">btuB_2</name>
    <name evidence="15" type="ORF">SPTER_03420</name>
</gene>
<evidence type="ECO:0000256" key="9">
    <source>
        <dbReference type="ARBA" id="ARBA00023237"/>
    </source>
</evidence>
<keyword evidence="9 10" id="KW-0998">Cell outer membrane</keyword>
<evidence type="ECO:0000256" key="2">
    <source>
        <dbReference type="ARBA" id="ARBA00022448"/>
    </source>
</evidence>
<dbReference type="Gene3D" id="2.170.130.10">
    <property type="entry name" value="TonB-dependent receptor, plug domain"/>
    <property type="match status" value="1"/>
</dbReference>
<evidence type="ECO:0000256" key="5">
    <source>
        <dbReference type="ARBA" id="ARBA00022729"/>
    </source>
</evidence>
<keyword evidence="8" id="KW-0675">Receptor</keyword>
<evidence type="ECO:0000256" key="4">
    <source>
        <dbReference type="ARBA" id="ARBA00022692"/>
    </source>
</evidence>
<dbReference type="InterPro" id="IPR039426">
    <property type="entry name" value="TonB-dep_rcpt-like"/>
</dbReference>
<organism evidence="15 16">
    <name type="scientific">Sporomusa termitida</name>
    <dbReference type="NCBI Taxonomy" id="2377"/>
    <lineage>
        <taxon>Bacteria</taxon>
        <taxon>Bacillati</taxon>
        <taxon>Bacillota</taxon>
        <taxon>Negativicutes</taxon>
        <taxon>Selenomonadales</taxon>
        <taxon>Sporomusaceae</taxon>
        <taxon>Sporomusa</taxon>
    </lineage>
</organism>
<dbReference type="SUPFAM" id="SSF56935">
    <property type="entry name" value="Porins"/>
    <property type="match status" value="1"/>
</dbReference>
<dbReference type="PANTHER" id="PTHR30069:SF29">
    <property type="entry name" value="HEMOGLOBIN AND HEMOGLOBIN-HAPTOGLOBIN-BINDING PROTEIN 1-RELATED"/>
    <property type="match status" value="1"/>
</dbReference>
<dbReference type="Proteomes" id="UP000320776">
    <property type="component" value="Chromosome"/>
</dbReference>
<keyword evidence="2 10" id="KW-0813">Transport</keyword>
<evidence type="ECO:0000256" key="8">
    <source>
        <dbReference type="ARBA" id="ARBA00023170"/>
    </source>
</evidence>
<comment type="subcellular location">
    <subcellularLocation>
        <location evidence="1 10">Cell outer membrane</location>
        <topology evidence="1 10">Multi-pass membrane protein</topology>
    </subcellularLocation>
</comment>
<dbReference type="CDD" id="cd01347">
    <property type="entry name" value="ligand_gated_channel"/>
    <property type="match status" value="1"/>
</dbReference>
<evidence type="ECO:0000256" key="1">
    <source>
        <dbReference type="ARBA" id="ARBA00004571"/>
    </source>
</evidence>
<dbReference type="AlphaFoldDB" id="A0A517DNY6"/>
<dbReference type="InterPro" id="IPR036942">
    <property type="entry name" value="Beta-barrel_TonB_sf"/>
</dbReference>
<dbReference type="KEGG" id="sted:SPTER_03420"/>
<keyword evidence="6 11" id="KW-0798">TonB box</keyword>
<evidence type="ECO:0000256" key="6">
    <source>
        <dbReference type="ARBA" id="ARBA00023077"/>
    </source>
</evidence>
<dbReference type="InterPro" id="IPR037066">
    <property type="entry name" value="Plug_dom_sf"/>
</dbReference>
<keyword evidence="7 10" id="KW-0472">Membrane</keyword>
<protein>
    <submittedName>
        <fullName evidence="15">Vitamin B12 transporter BtuB</fullName>
    </submittedName>
</protein>
<feature type="chain" id="PRO_5021846506" evidence="12">
    <location>
        <begin position="35"/>
        <end position="648"/>
    </location>
</feature>
<evidence type="ECO:0000256" key="7">
    <source>
        <dbReference type="ARBA" id="ARBA00023136"/>
    </source>
</evidence>
<dbReference type="EMBL" id="CP036259">
    <property type="protein sequence ID" value="QDR79083.1"/>
    <property type="molecule type" value="Genomic_DNA"/>
</dbReference>
<dbReference type="PROSITE" id="PS52016">
    <property type="entry name" value="TONB_DEPENDENT_REC_3"/>
    <property type="match status" value="1"/>
</dbReference>
<dbReference type="Pfam" id="PF07715">
    <property type="entry name" value="Plug"/>
    <property type="match status" value="1"/>
</dbReference>
<evidence type="ECO:0000259" key="13">
    <source>
        <dbReference type="Pfam" id="PF00593"/>
    </source>
</evidence>
<reference evidence="15 16" key="1">
    <citation type="submission" date="2019-02" db="EMBL/GenBank/DDBJ databases">
        <title>Closed genome of Sporomusa termitida DSM 4440.</title>
        <authorList>
            <person name="Poehlein A."/>
            <person name="Daniel R."/>
        </authorList>
    </citation>
    <scope>NUCLEOTIDE SEQUENCE [LARGE SCALE GENOMIC DNA]</scope>
    <source>
        <strain evidence="15 16">DSM 4440</strain>
    </source>
</reference>
<dbReference type="PANTHER" id="PTHR30069">
    <property type="entry name" value="TONB-DEPENDENT OUTER MEMBRANE RECEPTOR"/>
    <property type="match status" value="1"/>
</dbReference>
<dbReference type="InterPro" id="IPR012910">
    <property type="entry name" value="Plug_dom"/>
</dbReference>
<evidence type="ECO:0000256" key="3">
    <source>
        <dbReference type="ARBA" id="ARBA00022452"/>
    </source>
</evidence>
<dbReference type="Pfam" id="PF00593">
    <property type="entry name" value="TonB_dep_Rec_b-barrel"/>
    <property type="match status" value="1"/>
</dbReference>
<dbReference type="GO" id="GO:0044718">
    <property type="term" value="P:siderophore transmembrane transport"/>
    <property type="evidence" value="ECO:0007669"/>
    <property type="project" value="TreeGrafter"/>
</dbReference>
<dbReference type="GO" id="GO:0015344">
    <property type="term" value="F:siderophore uptake transmembrane transporter activity"/>
    <property type="evidence" value="ECO:0007669"/>
    <property type="project" value="TreeGrafter"/>
</dbReference>
<name>A0A517DNY6_9FIRM</name>